<reference evidence="1 2" key="1">
    <citation type="submission" date="2019-09" db="EMBL/GenBank/DDBJ databases">
        <title>Consistent, comparative and evidence-based genome assembly and annotation for Cryptosporidium parvum, C. hominis and C. tyzzeri.</title>
        <authorList>
            <person name="Baptista R.P."/>
            <person name="Li Y."/>
            <person name="Sateriale A."/>
            <person name="Ansell B."/>
            <person name="Jex A."/>
            <person name="Sanders M."/>
            <person name="Brooks K."/>
            <person name="Tracey A."/>
            <person name="Berriman M."/>
            <person name="Striepen B."/>
            <person name="Cotton J.A."/>
            <person name="Kissinger J.C."/>
        </authorList>
    </citation>
    <scope>NUCLEOTIDE SEQUENCE [LARGE SCALE GENOMIC DNA]</scope>
    <source>
        <strain evidence="1 2">IOWA-ATCC</strain>
    </source>
</reference>
<evidence type="ECO:0000313" key="1">
    <source>
        <dbReference type="EMBL" id="QOY42177.1"/>
    </source>
</evidence>
<sequence>MSESLENNDAYIFKSNQRKNFNDMIKIFRGKILSKSDQLNNKRNSINCTSSTKKVNEKFVFENSDINDDKDSHINIAHLSNRLQLRSMKNEFEGGEIINLKRIFNYSRPNKNFFRRKKSEEKLEIQEKKLTSKDLFERIESARDMGRERIKRANLYYNKLLSYVKYYAVDEASEFIINDLSRREIYLLVEHDFKHIFSNDFQEKSLQEVYSQVRSKIHDSAIDNKGIPLMFEEILDEKLFETKEPEEDFNFDFLDSFSNLRLQGDENLNVFLNSIGTSSAFVEFSIEYLLSRTCNVSLEVNRTVVDCIKKDIIDINTGIYKKGR</sequence>
<protein>
    <submittedName>
        <fullName evidence="1">Uncharacterized protein</fullName>
    </submittedName>
</protein>
<name>A0A7S7RGC6_CRYPV</name>
<accession>A0A7S7RGC6</accession>
<organism evidence="1 2">
    <name type="scientific">Cryptosporidium parvum</name>
    <dbReference type="NCBI Taxonomy" id="5807"/>
    <lineage>
        <taxon>Eukaryota</taxon>
        <taxon>Sar</taxon>
        <taxon>Alveolata</taxon>
        <taxon>Apicomplexa</taxon>
        <taxon>Conoidasida</taxon>
        <taxon>Coccidia</taxon>
        <taxon>Eucoccidiorida</taxon>
        <taxon>Eimeriorina</taxon>
        <taxon>Cryptosporidiidae</taxon>
        <taxon>Cryptosporidium</taxon>
    </lineage>
</organism>
<dbReference type="VEuPathDB" id="CryptoDB:CPATCC_0020030"/>
<evidence type="ECO:0000313" key="2">
    <source>
        <dbReference type="Proteomes" id="UP000593906"/>
    </source>
</evidence>
<dbReference type="Proteomes" id="UP000593906">
    <property type="component" value="Chromosome 4"/>
</dbReference>
<dbReference type="AlphaFoldDB" id="A0A7S7RGC6"/>
<dbReference type="EMBL" id="CP044419">
    <property type="protein sequence ID" value="QOY42177.1"/>
    <property type="molecule type" value="Genomic_DNA"/>
</dbReference>
<proteinExistence type="predicted"/>
<gene>
    <name evidence="1" type="ORF">CPATCC_001790</name>
</gene>